<dbReference type="GO" id="GO:0016491">
    <property type="term" value="F:oxidoreductase activity"/>
    <property type="evidence" value="ECO:0007669"/>
    <property type="project" value="UniProtKB-KW"/>
</dbReference>
<keyword evidence="1" id="KW-0560">Oxidoreductase</keyword>
<comment type="caution">
    <text evidence="2">The sequence shown here is derived from an EMBL/GenBank/DDBJ whole genome shotgun (WGS) entry which is preliminary data.</text>
</comment>
<dbReference type="PANTHER" id="PTHR43157">
    <property type="entry name" value="PHOSPHATIDYLINOSITOL-GLYCAN BIOSYNTHESIS CLASS F PROTEIN-RELATED"/>
    <property type="match status" value="1"/>
</dbReference>
<dbReference type="InterPro" id="IPR036291">
    <property type="entry name" value="NAD(P)-bd_dom_sf"/>
</dbReference>
<dbReference type="EMBL" id="JANBVN010000280">
    <property type="protein sequence ID" value="KAJ9130211.1"/>
    <property type="molecule type" value="Genomic_DNA"/>
</dbReference>
<dbReference type="InterPro" id="IPR002347">
    <property type="entry name" value="SDR_fam"/>
</dbReference>
<dbReference type="Proteomes" id="UP001174691">
    <property type="component" value="Unassembled WGS sequence"/>
</dbReference>
<dbReference type="Pfam" id="PF00106">
    <property type="entry name" value="adh_short"/>
    <property type="match status" value="1"/>
</dbReference>
<dbReference type="PRINTS" id="PR00081">
    <property type="entry name" value="GDHRDH"/>
</dbReference>
<dbReference type="Gene3D" id="3.40.50.720">
    <property type="entry name" value="NAD(P)-binding Rossmann-like Domain"/>
    <property type="match status" value="1"/>
</dbReference>
<reference evidence="2" key="1">
    <citation type="submission" date="2022-07" db="EMBL/GenBank/DDBJ databases">
        <title>Fungi with potential for degradation of polypropylene.</title>
        <authorList>
            <person name="Gostincar C."/>
        </authorList>
    </citation>
    <scope>NUCLEOTIDE SEQUENCE</scope>
    <source>
        <strain evidence="2">EXF-13287</strain>
    </source>
</reference>
<evidence type="ECO:0000256" key="1">
    <source>
        <dbReference type="ARBA" id="ARBA00023002"/>
    </source>
</evidence>
<dbReference type="AlphaFoldDB" id="A0AA38VCX4"/>
<gene>
    <name evidence="2" type="ORF">NKR19_g9994</name>
</gene>
<dbReference type="PANTHER" id="PTHR43157:SF31">
    <property type="entry name" value="PHOSPHATIDYLINOSITOL-GLYCAN BIOSYNTHESIS CLASS F PROTEIN"/>
    <property type="match status" value="1"/>
</dbReference>
<dbReference type="SUPFAM" id="SSF51735">
    <property type="entry name" value="NAD(P)-binding Rossmann-fold domains"/>
    <property type="match status" value="1"/>
</dbReference>
<organism evidence="2 3">
    <name type="scientific">Coniochaeta hoffmannii</name>
    <dbReference type="NCBI Taxonomy" id="91930"/>
    <lineage>
        <taxon>Eukaryota</taxon>
        <taxon>Fungi</taxon>
        <taxon>Dikarya</taxon>
        <taxon>Ascomycota</taxon>
        <taxon>Pezizomycotina</taxon>
        <taxon>Sordariomycetes</taxon>
        <taxon>Sordariomycetidae</taxon>
        <taxon>Coniochaetales</taxon>
        <taxon>Coniochaetaceae</taxon>
        <taxon>Coniochaeta</taxon>
    </lineage>
</organism>
<evidence type="ECO:0000313" key="3">
    <source>
        <dbReference type="Proteomes" id="UP001174691"/>
    </source>
</evidence>
<name>A0AA38VCX4_9PEZI</name>
<proteinExistence type="predicted"/>
<accession>A0AA38VCX4</accession>
<sequence length="346" mass="37519">MSRFFELAKYQSSMFTGSNMTVVKDLIKSQFRSLPEPSHDFTGQIVIVTGANSGLGLEASRHFVRLGAAKVILGCRSVERGEAAKRDIEATTNREGVAEVWEADLTSFDSVKAFCYRVEGLERLDALVLNAGVAVPEFAAADGGFETQIAVNVISTFLMALMVLPKLRETAGRYAVQPRLVFISSDGHHFARFAERNQPSIFEAFRDPSTMSDDRYNTSKLLIVLLARELAIRLSSSSNNSIILNIVTPGFCKSQISRNLPLAGRLSVGMFLALIGRTTEVGSRCLVAAAAAGVDTHGQYLDSCRVSGPSVFVLSEDGREVQPRIYAELMGVLDGIEPGLSRNVSG</sequence>
<protein>
    <submittedName>
        <fullName evidence="2">Short-chain dehydrogenase/reductase-like protein</fullName>
    </submittedName>
</protein>
<keyword evidence="3" id="KW-1185">Reference proteome</keyword>
<evidence type="ECO:0000313" key="2">
    <source>
        <dbReference type="EMBL" id="KAJ9130211.1"/>
    </source>
</evidence>